<proteinExistence type="predicted"/>
<gene>
    <name evidence="3" type="ORF">PENTCL1PPCAC_12788</name>
</gene>
<dbReference type="PROSITE" id="PS50041">
    <property type="entry name" value="C_TYPE_LECTIN_2"/>
    <property type="match status" value="1"/>
</dbReference>
<evidence type="ECO:0000259" key="2">
    <source>
        <dbReference type="PROSITE" id="PS50041"/>
    </source>
</evidence>
<dbReference type="InterPro" id="IPR050976">
    <property type="entry name" value="Snaclec"/>
</dbReference>
<dbReference type="Gene3D" id="3.10.100.10">
    <property type="entry name" value="Mannose-Binding Protein A, subunit A"/>
    <property type="match status" value="1"/>
</dbReference>
<keyword evidence="1" id="KW-1015">Disulfide bond</keyword>
<evidence type="ECO:0000313" key="3">
    <source>
        <dbReference type="EMBL" id="GMS90613.1"/>
    </source>
</evidence>
<sequence length="179" mass="19994">MANVFCIFITINCCEWSDLDRISDNLYGGIQRGFNSQPPGKVSRSAVSKGAVNGVFIGAIPTGKRNSFGWIDGSDWDYENFYPGFPVAELGDCHAIDTLSGSGEWMNVDCSSKIAVVCARPGMNAPRGPGDKNRLYSCSRQIRVAIVWYSRMRHSEENSSRMLLESYRTRFTRQNRLTS</sequence>
<dbReference type="InterPro" id="IPR001304">
    <property type="entry name" value="C-type_lectin-like"/>
</dbReference>
<dbReference type="Proteomes" id="UP001432027">
    <property type="component" value="Unassembled WGS sequence"/>
</dbReference>
<dbReference type="AlphaFoldDB" id="A0AAV5TCV3"/>
<feature type="domain" description="C-type lectin" evidence="2">
    <location>
        <begin position="55"/>
        <end position="119"/>
    </location>
</feature>
<evidence type="ECO:0000256" key="1">
    <source>
        <dbReference type="ARBA" id="ARBA00023157"/>
    </source>
</evidence>
<organism evidence="3 4">
    <name type="scientific">Pristionchus entomophagus</name>
    <dbReference type="NCBI Taxonomy" id="358040"/>
    <lineage>
        <taxon>Eukaryota</taxon>
        <taxon>Metazoa</taxon>
        <taxon>Ecdysozoa</taxon>
        <taxon>Nematoda</taxon>
        <taxon>Chromadorea</taxon>
        <taxon>Rhabditida</taxon>
        <taxon>Rhabditina</taxon>
        <taxon>Diplogasteromorpha</taxon>
        <taxon>Diplogasteroidea</taxon>
        <taxon>Neodiplogasteridae</taxon>
        <taxon>Pristionchus</taxon>
    </lineage>
</organism>
<comment type="caution">
    <text evidence="3">The sequence shown here is derived from an EMBL/GenBank/DDBJ whole genome shotgun (WGS) entry which is preliminary data.</text>
</comment>
<dbReference type="PANTHER" id="PTHR22991:SF40">
    <property type="entry name" value="PROTEIN CBG13490"/>
    <property type="match status" value="1"/>
</dbReference>
<dbReference type="EMBL" id="BTSX01000003">
    <property type="protein sequence ID" value="GMS90613.1"/>
    <property type="molecule type" value="Genomic_DNA"/>
</dbReference>
<name>A0AAV5TCV3_9BILA</name>
<accession>A0AAV5TCV3</accession>
<dbReference type="CDD" id="cd00037">
    <property type="entry name" value="CLECT"/>
    <property type="match status" value="1"/>
</dbReference>
<keyword evidence="4" id="KW-1185">Reference proteome</keyword>
<dbReference type="InterPro" id="IPR016186">
    <property type="entry name" value="C-type_lectin-like/link_sf"/>
</dbReference>
<evidence type="ECO:0000313" key="4">
    <source>
        <dbReference type="Proteomes" id="UP001432027"/>
    </source>
</evidence>
<reference evidence="3" key="1">
    <citation type="submission" date="2023-10" db="EMBL/GenBank/DDBJ databases">
        <title>Genome assembly of Pristionchus species.</title>
        <authorList>
            <person name="Yoshida K."/>
            <person name="Sommer R.J."/>
        </authorList>
    </citation>
    <scope>NUCLEOTIDE SEQUENCE</scope>
    <source>
        <strain evidence="3">RS0144</strain>
    </source>
</reference>
<dbReference type="InterPro" id="IPR016187">
    <property type="entry name" value="CTDL_fold"/>
</dbReference>
<dbReference type="SUPFAM" id="SSF56436">
    <property type="entry name" value="C-type lectin-like"/>
    <property type="match status" value="1"/>
</dbReference>
<dbReference type="PANTHER" id="PTHR22991">
    <property type="entry name" value="PROTEIN CBG13490"/>
    <property type="match status" value="1"/>
</dbReference>
<protein>
    <recommendedName>
        <fullName evidence="2">C-type lectin domain-containing protein</fullName>
    </recommendedName>
</protein>